<evidence type="ECO:0000259" key="1">
    <source>
        <dbReference type="Pfam" id="PF24506"/>
    </source>
</evidence>
<gene>
    <name evidence="3" type="primary">LOC111083143</name>
</gene>
<dbReference type="RefSeq" id="XP_022235137.1">
    <property type="nucleotide sequence ID" value="XM_022379429.1"/>
</dbReference>
<evidence type="ECO:0000313" key="3">
    <source>
        <dbReference type="RefSeq" id="XP_022235137.1"/>
    </source>
</evidence>
<dbReference type="Proteomes" id="UP000694941">
    <property type="component" value="Unplaced"/>
</dbReference>
<protein>
    <submittedName>
        <fullName evidence="3">Uncharacterized protein LOC111083143</fullName>
    </submittedName>
</protein>
<accession>A0ABM1RUT2</accession>
<dbReference type="Pfam" id="PF24506">
    <property type="entry name" value="KNTC1_N"/>
    <property type="match status" value="1"/>
</dbReference>
<sequence length="207" mass="23032">MILTKLQLITFCNIKFAQLEEAIKSQDQTLMQKAQAAFQKELYNFPEHFSPSDCCSVISCNKVADAVGVGYGQFGMWLNKHLNVKPEIFLPSSCFLGQGGKKVQSSADGRYLIVLDCEKKINILCSVTLLLIDSFEEFIVEDFELVETSNSESGEVLDSCIAVLTRREDGAARILQLLSFPFFELQYSVSLSECSILARGFQNQGLG</sequence>
<keyword evidence="2" id="KW-1185">Reference proteome</keyword>
<name>A0ABM1RUT2_LIMPO</name>
<dbReference type="GeneID" id="111083143"/>
<evidence type="ECO:0000313" key="2">
    <source>
        <dbReference type="Proteomes" id="UP000694941"/>
    </source>
</evidence>
<dbReference type="InterPro" id="IPR055402">
    <property type="entry name" value="KNTC1_N"/>
</dbReference>
<feature type="domain" description="KNTC1 N-terminal" evidence="1">
    <location>
        <begin position="1"/>
        <end position="204"/>
    </location>
</feature>
<proteinExistence type="predicted"/>
<reference evidence="3" key="1">
    <citation type="submission" date="2025-08" db="UniProtKB">
        <authorList>
            <consortium name="RefSeq"/>
        </authorList>
    </citation>
    <scope>IDENTIFICATION</scope>
    <source>
        <tissue evidence="3">Muscle</tissue>
    </source>
</reference>
<organism evidence="2 3">
    <name type="scientific">Limulus polyphemus</name>
    <name type="common">Atlantic horseshoe crab</name>
    <dbReference type="NCBI Taxonomy" id="6850"/>
    <lineage>
        <taxon>Eukaryota</taxon>
        <taxon>Metazoa</taxon>
        <taxon>Ecdysozoa</taxon>
        <taxon>Arthropoda</taxon>
        <taxon>Chelicerata</taxon>
        <taxon>Merostomata</taxon>
        <taxon>Xiphosura</taxon>
        <taxon>Limulidae</taxon>
        <taxon>Limulus</taxon>
    </lineage>
</organism>